<comment type="caution">
    <text evidence="1">The sequence shown here is derived from an EMBL/GenBank/DDBJ whole genome shotgun (WGS) entry which is preliminary data.</text>
</comment>
<dbReference type="EMBL" id="QAYG01000007">
    <property type="protein sequence ID" value="PTW59299.1"/>
    <property type="molecule type" value="Genomic_DNA"/>
</dbReference>
<evidence type="ECO:0000313" key="2">
    <source>
        <dbReference type="Proteomes" id="UP000244081"/>
    </source>
</evidence>
<organism evidence="1 2">
    <name type="scientific">Breoghania corrubedonensis</name>
    <dbReference type="NCBI Taxonomy" id="665038"/>
    <lineage>
        <taxon>Bacteria</taxon>
        <taxon>Pseudomonadati</taxon>
        <taxon>Pseudomonadota</taxon>
        <taxon>Alphaproteobacteria</taxon>
        <taxon>Hyphomicrobiales</taxon>
        <taxon>Stappiaceae</taxon>
        <taxon>Breoghania</taxon>
    </lineage>
</organism>
<dbReference type="Pfam" id="PF07369">
    <property type="entry name" value="DUF1488"/>
    <property type="match status" value="1"/>
</dbReference>
<name>A0A2T5V6C1_9HYPH</name>
<dbReference type="RefSeq" id="WP_107990848.1">
    <property type="nucleotide sequence ID" value="NZ_QAYG01000007.1"/>
</dbReference>
<sequence length="92" mass="9997">MTLAFPNRSRSYDEAGQRVRFIGHDGMFEVPFFVETDALSAATATATATATAGEADYLAAFDAARATIHDVARKIYGSARRTIYVLTAADFR</sequence>
<proteinExistence type="predicted"/>
<dbReference type="OrthoDB" id="7360668at2"/>
<evidence type="ECO:0000313" key="1">
    <source>
        <dbReference type="EMBL" id="PTW59299.1"/>
    </source>
</evidence>
<dbReference type="AlphaFoldDB" id="A0A2T5V6C1"/>
<dbReference type="Proteomes" id="UP000244081">
    <property type="component" value="Unassembled WGS sequence"/>
</dbReference>
<accession>A0A2T5V6C1</accession>
<dbReference type="InterPro" id="IPR009962">
    <property type="entry name" value="DUF1488"/>
</dbReference>
<keyword evidence="2" id="KW-1185">Reference proteome</keyword>
<reference evidence="1 2" key="1">
    <citation type="submission" date="2018-04" db="EMBL/GenBank/DDBJ databases">
        <title>Genomic Encyclopedia of Archaeal and Bacterial Type Strains, Phase II (KMG-II): from individual species to whole genera.</title>
        <authorList>
            <person name="Goeker M."/>
        </authorList>
    </citation>
    <scope>NUCLEOTIDE SEQUENCE [LARGE SCALE GENOMIC DNA]</scope>
    <source>
        <strain evidence="1 2">DSM 23382</strain>
    </source>
</reference>
<gene>
    <name evidence="1" type="ORF">C8N35_10712</name>
</gene>
<protein>
    <submittedName>
        <fullName evidence="1">Uncharacterized protein DUF1488</fullName>
    </submittedName>
</protein>